<dbReference type="Proteomes" id="UP001230051">
    <property type="component" value="Unassembled WGS sequence"/>
</dbReference>
<sequence length="293" mass="32791">MSSQNSSSCSSIQDQKIASMFDLSQEYRQQHFLTGLLFTELSAALDLETEGISKVQKKAINATHSLLCSHDLDQRCSRPEVRSKIAALYLPLVGIIMDSLSHLDFTVAETRGGKGKPEEEPESVTPISQTVAMAIAGNPFNPLTRNTLTSMTSMSGKSSGALTAETSRNLLICFLWIIKNADQILIQKWAMDLHSSQLNRLLELLYICVSCFEYKGKQANSDKVSTQALQKSQQAKARLEEALLGGMGARGEMMKRSRGNERIQGLNENLRWRKDLTQWRQTNDRQDKYVKNL</sequence>
<comment type="caution">
    <text evidence="1">The sequence shown here is derived from an EMBL/GenBank/DDBJ whole genome shotgun (WGS) entry which is preliminary data.</text>
</comment>
<keyword evidence="2" id="KW-1185">Reference proteome</keyword>
<dbReference type="GO" id="GO:2000406">
    <property type="term" value="P:positive regulation of T cell migration"/>
    <property type="evidence" value="ECO:0007669"/>
    <property type="project" value="TreeGrafter"/>
</dbReference>
<dbReference type="AlphaFoldDB" id="A0AAD8CF55"/>
<dbReference type="InterPro" id="IPR026791">
    <property type="entry name" value="DOCK"/>
</dbReference>
<protein>
    <submittedName>
        <fullName evidence="1">Dedicator of cytokinesis protein 8-like isoform X2</fullName>
    </submittedName>
</protein>
<name>A0AAD8CF55_ACIOX</name>
<evidence type="ECO:0000313" key="2">
    <source>
        <dbReference type="Proteomes" id="UP001230051"/>
    </source>
</evidence>
<dbReference type="EMBL" id="JAGXEW010001533">
    <property type="protein sequence ID" value="KAK1126530.1"/>
    <property type="molecule type" value="Genomic_DNA"/>
</dbReference>
<proteinExistence type="predicted"/>
<reference evidence="1" key="1">
    <citation type="submission" date="2022-02" db="EMBL/GenBank/DDBJ databases">
        <title>Atlantic sturgeon de novo genome assembly.</title>
        <authorList>
            <person name="Stock M."/>
            <person name="Klopp C."/>
            <person name="Guiguen Y."/>
            <person name="Cabau C."/>
            <person name="Parinello H."/>
            <person name="Santidrian Yebra-Pimentel E."/>
            <person name="Kuhl H."/>
            <person name="Dirks R.P."/>
            <person name="Guessner J."/>
            <person name="Wuertz S."/>
            <person name="Du K."/>
            <person name="Schartl M."/>
        </authorList>
    </citation>
    <scope>NUCLEOTIDE SEQUENCE</scope>
    <source>
        <strain evidence="1">STURGEONOMICS-FGT-2020</strain>
        <tissue evidence="1">Whole blood</tissue>
    </source>
</reference>
<dbReference type="PANTHER" id="PTHR23317">
    <property type="entry name" value="DEDICATOR OF CYTOKINESIS DOCK"/>
    <property type="match status" value="1"/>
</dbReference>
<dbReference type="GO" id="GO:1903905">
    <property type="term" value="P:positive regulation of establishment of T cell polarity"/>
    <property type="evidence" value="ECO:0007669"/>
    <property type="project" value="TreeGrafter"/>
</dbReference>
<dbReference type="GO" id="GO:0031252">
    <property type="term" value="C:cell leading edge"/>
    <property type="evidence" value="ECO:0007669"/>
    <property type="project" value="TreeGrafter"/>
</dbReference>
<dbReference type="GO" id="GO:0005085">
    <property type="term" value="F:guanyl-nucleotide exchange factor activity"/>
    <property type="evidence" value="ECO:0007669"/>
    <property type="project" value="InterPro"/>
</dbReference>
<evidence type="ECO:0000313" key="1">
    <source>
        <dbReference type="EMBL" id="KAK1126530.1"/>
    </source>
</evidence>
<accession>A0AAD8CF55</accession>
<dbReference type="GO" id="GO:0007264">
    <property type="term" value="P:small GTPase-mediated signal transduction"/>
    <property type="evidence" value="ECO:0007669"/>
    <property type="project" value="InterPro"/>
</dbReference>
<dbReference type="PANTHER" id="PTHR23317:SF74">
    <property type="entry name" value="DEDICATOR OF CYTOKINESIS PROTEIN 8"/>
    <property type="match status" value="1"/>
</dbReference>
<gene>
    <name evidence="1" type="primary">DOCK8</name>
    <name evidence="1" type="ORF">AOXY_G38613</name>
</gene>
<organism evidence="1 2">
    <name type="scientific">Acipenser oxyrinchus oxyrinchus</name>
    <dbReference type="NCBI Taxonomy" id="40147"/>
    <lineage>
        <taxon>Eukaryota</taxon>
        <taxon>Metazoa</taxon>
        <taxon>Chordata</taxon>
        <taxon>Craniata</taxon>
        <taxon>Vertebrata</taxon>
        <taxon>Euteleostomi</taxon>
        <taxon>Actinopterygii</taxon>
        <taxon>Chondrostei</taxon>
        <taxon>Acipenseriformes</taxon>
        <taxon>Acipenseridae</taxon>
        <taxon>Acipenser</taxon>
    </lineage>
</organism>